<evidence type="ECO:0000313" key="4">
    <source>
        <dbReference type="Proteomes" id="UP000216454"/>
    </source>
</evidence>
<dbReference type="GO" id="GO:0008168">
    <property type="term" value="F:methyltransferase activity"/>
    <property type="evidence" value="ECO:0007669"/>
    <property type="project" value="UniProtKB-KW"/>
</dbReference>
<proteinExistence type="predicted"/>
<dbReference type="RefSeq" id="WP_094690823.1">
    <property type="nucleotide sequence ID" value="NZ_MWWQ01000005.1"/>
</dbReference>
<dbReference type="SUPFAM" id="SSF53335">
    <property type="entry name" value="S-adenosyl-L-methionine-dependent methyltransferases"/>
    <property type="match status" value="1"/>
</dbReference>
<gene>
    <name evidence="3" type="ORF">PSSU_0521</name>
</gene>
<protein>
    <submittedName>
        <fullName evidence="3">TIGR00027 family methyltransferase</fullName>
    </submittedName>
</protein>
<keyword evidence="2 3" id="KW-0808">Transferase</keyword>
<reference evidence="3 4" key="1">
    <citation type="journal article" date="2017" name="BMC Genomics">
        <title>Comparative genomic and phylogenomic analyses of the Bifidobacteriaceae family.</title>
        <authorList>
            <person name="Lugli G.A."/>
            <person name="Milani C."/>
            <person name="Turroni F."/>
            <person name="Duranti S."/>
            <person name="Mancabelli L."/>
            <person name="Mangifesta M."/>
            <person name="Ferrario C."/>
            <person name="Modesto M."/>
            <person name="Mattarelli P."/>
            <person name="Jiri K."/>
            <person name="van Sinderen D."/>
            <person name="Ventura M."/>
        </authorList>
    </citation>
    <scope>NUCLEOTIDE SEQUENCE [LARGE SCALE GENOMIC DNA]</scope>
    <source>
        <strain evidence="3 4">DSM 24744</strain>
    </source>
</reference>
<dbReference type="AlphaFoldDB" id="A0A261F1F7"/>
<dbReference type="EMBL" id="MWWQ01000005">
    <property type="protein sequence ID" value="OZG52903.1"/>
    <property type="molecule type" value="Genomic_DNA"/>
</dbReference>
<organism evidence="3 4">
    <name type="scientific">Pseudoscardovia suis</name>
    <dbReference type="NCBI Taxonomy" id="987063"/>
    <lineage>
        <taxon>Bacteria</taxon>
        <taxon>Bacillati</taxon>
        <taxon>Actinomycetota</taxon>
        <taxon>Actinomycetes</taxon>
        <taxon>Bifidobacteriales</taxon>
        <taxon>Bifidobacteriaceae</taxon>
        <taxon>Pseudoscardovia</taxon>
    </lineage>
</organism>
<dbReference type="InterPro" id="IPR029063">
    <property type="entry name" value="SAM-dependent_MTases_sf"/>
</dbReference>
<evidence type="ECO:0000256" key="1">
    <source>
        <dbReference type="ARBA" id="ARBA00022603"/>
    </source>
</evidence>
<dbReference type="Pfam" id="PF04072">
    <property type="entry name" value="LCM"/>
    <property type="match status" value="1"/>
</dbReference>
<dbReference type="Gene3D" id="3.40.50.150">
    <property type="entry name" value="Vaccinia Virus protein VP39"/>
    <property type="match status" value="1"/>
</dbReference>
<dbReference type="OrthoDB" id="9800233at2"/>
<comment type="caution">
    <text evidence="3">The sequence shown here is derived from an EMBL/GenBank/DDBJ whole genome shotgun (WGS) entry which is preliminary data.</text>
</comment>
<sequence>MLTQQLHVQSPKPQHNISMQRTATSLGADLPNAHAILRMRAMPSHTVNLRGVSQTMLQTLAIRAFRMSDALAMSLLRRLNFDFSTAARDEALSQAVVARTLALDSLTASYIAAYPHGVVVNLAAGLDTRFHRLHTADVTWFNVDLPDVADARARLLGHSKNLFNIAADATTTAWAEKINNQLAQLRTTTRTATRATAHTAEAQPDDMPMHQPVLVLMEGLSMYLNDQQMRSILHVAADAFPHAMFVAEALTPRAAMTAIMPSISATGSRFTWGADRGDSLHALEPRFQWSADVPLENREHYLAILTR</sequence>
<evidence type="ECO:0000313" key="3">
    <source>
        <dbReference type="EMBL" id="OZG52903.1"/>
    </source>
</evidence>
<dbReference type="PANTHER" id="PTHR43619:SF2">
    <property type="entry name" value="S-ADENOSYL-L-METHIONINE-DEPENDENT METHYLTRANSFERASES SUPERFAMILY PROTEIN"/>
    <property type="match status" value="1"/>
</dbReference>
<dbReference type="Proteomes" id="UP000216454">
    <property type="component" value="Unassembled WGS sequence"/>
</dbReference>
<dbReference type="GO" id="GO:0032259">
    <property type="term" value="P:methylation"/>
    <property type="evidence" value="ECO:0007669"/>
    <property type="project" value="UniProtKB-KW"/>
</dbReference>
<accession>A0A261F1F7</accession>
<dbReference type="InterPro" id="IPR007213">
    <property type="entry name" value="Ppm1/Ppm2/Tcmp"/>
</dbReference>
<evidence type="ECO:0000256" key="2">
    <source>
        <dbReference type="ARBA" id="ARBA00022679"/>
    </source>
</evidence>
<dbReference type="PANTHER" id="PTHR43619">
    <property type="entry name" value="S-ADENOSYL-L-METHIONINE-DEPENDENT METHYLTRANSFERASE YKTD-RELATED"/>
    <property type="match status" value="1"/>
</dbReference>
<keyword evidence="4" id="KW-1185">Reference proteome</keyword>
<name>A0A261F1F7_9BIFI</name>
<keyword evidence="1 3" id="KW-0489">Methyltransferase</keyword>